<feature type="region of interest" description="Disordered" evidence="1">
    <location>
        <begin position="195"/>
        <end position="216"/>
    </location>
</feature>
<proteinExistence type="predicted"/>
<feature type="compositionally biased region" description="Polar residues" evidence="1">
    <location>
        <begin position="197"/>
        <end position="212"/>
    </location>
</feature>
<evidence type="ECO:0000256" key="1">
    <source>
        <dbReference type="SAM" id="MobiDB-lite"/>
    </source>
</evidence>
<feature type="region of interest" description="Disordered" evidence="1">
    <location>
        <begin position="115"/>
        <end position="138"/>
    </location>
</feature>
<evidence type="ECO:0000313" key="2">
    <source>
        <dbReference type="EMBL" id="BAM79939.1"/>
    </source>
</evidence>
<dbReference type="Gramene" id="CMI030CT">
    <property type="protein sequence ID" value="CMI030CT"/>
    <property type="gene ID" value="CMI030C"/>
</dbReference>
<gene>
    <name evidence="2" type="ORF">CYME_CMI030C</name>
</gene>
<protein>
    <submittedName>
        <fullName evidence="2">Uncharacterized protein</fullName>
    </submittedName>
</protein>
<reference evidence="2 3" key="2">
    <citation type="journal article" date="2007" name="BMC Biol.">
        <title>A 100%-complete sequence reveals unusually simple genomic features in the hot-spring red alga Cyanidioschyzon merolae.</title>
        <authorList>
            <person name="Nozaki H."/>
            <person name="Takano H."/>
            <person name="Misumi O."/>
            <person name="Terasawa K."/>
            <person name="Matsuzaki M."/>
            <person name="Maruyama S."/>
            <person name="Nishida K."/>
            <person name="Yagisawa F."/>
            <person name="Yoshida Y."/>
            <person name="Fujiwara T."/>
            <person name="Takio S."/>
            <person name="Tamura K."/>
            <person name="Chung S.J."/>
            <person name="Nakamura S."/>
            <person name="Kuroiwa H."/>
            <person name="Tanaka K."/>
            <person name="Sato N."/>
            <person name="Kuroiwa T."/>
        </authorList>
    </citation>
    <scope>NUCLEOTIDE SEQUENCE [LARGE SCALE GENOMIC DNA]</scope>
    <source>
        <strain evidence="2 3">10D</strain>
    </source>
</reference>
<dbReference type="KEGG" id="cme:CYME_CMI030C"/>
<dbReference type="OrthoDB" id="10453975at2759"/>
<dbReference type="Pfam" id="PF12600">
    <property type="entry name" value="DUF3769"/>
    <property type="match status" value="1"/>
</dbReference>
<reference evidence="2 3" key="1">
    <citation type="journal article" date="2004" name="Nature">
        <title>Genome sequence of the ultrasmall unicellular red alga Cyanidioschyzon merolae 10D.</title>
        <authorList>
            <person name="Matsuzaki M."/>
            <person name="Misumi O."/>
            <person name="Shin-i T."/>
            <person name="Maruyama S."/>
            <person name="Takahara M."/>
            <person name="Miyagishima S."/>
            <person name="Mori T."/>
            <person name="Nishida K."/>
            <person name="Yagisawa F."/>
            <person name="Nishida K."/>
            <person name="Yoshida Y."/>
            <person name="Nishimura Y."/>
            <person name="Nakao S."/>
            <person name="Kobayashi T."/>
            <person name="Momoyama Y."/>
            <person name="Higashiyama T."/>
            <person name="Minoda A."/>
            <person name="Sano M."/>
            <person name="Nomoto H."/>
            <person name="Oishi K."/>
            <person name="Hayashi H."/>
            <person name="Ohta F."/>
            <person name="Nishizaka S."/>
            <person name="Haga S."/>
            <person name="Miura S."/>
            <person name="Morishita T."/>
            <person name="Kabeya Y."/>
            <person name="Terasawa K."/>
            <person name="Suzuki Y."/>
            <person name="Ishii Y."/>
            <person name="Asakawa S."/>
            <person name="Takano H."/>
            <person name="Ohta N."/>
            <person name="Kuroiwa H."/>
            <person name="Tanaka K."/>
            <person name="Shimizu N."/>
            <person name="Sugano S."/>
            <person name="Sato N."/>
            <person name="Nozaki H."/>
            <person name="Ogasawara N."/>
            <person name="Kohara Y."/>
            <person name="Kuroiwa T."/>
        </authorList>
    </citation>
    <scope>NUCLEOTIDE SEQUENCE [LARGE SCALE GENOMIC DNA]</scope>
    <source>
        <strain evidence="2 3">10D</strain>
    </source>
</reference>
<dbReference type="GeneID" id="16993858"/>
<dbReference type="HOGENOM" id="CLU_313179_0_0_1"/>
<evidence type="ECO:0000313" key="3">
    <source>
        <dbReference type="Proteomes" id="UP000007014"/>
    </source>
</evidence>
<dbReference type="RefSeq" id="XP_005536225.1">
    <property type="nucleotide sequence ID" value="XM_005536168.1"/>
</dbReference>
<organism evidence="2 3">
    <name type="scientific">Cyanidioschyzon merolae (strain NIES-3377 / 10D)</name>
    <name type="common">Unicellular red alga</name>
    <dbReference type="NCBI Taxonomy" id="280699"/>
    <lineage>
        <taxon>Eukaryota</taxon>
        <taxon>Rhodophyta</taxon>
        <taxon>Bangiophyceae</taxon>
        <taxon>Cyanidiales</taxon>
        <taxon>Cyanidiaceae</taxon>
        <taxon>Cyanidioschyzon</taxon>
    </lineage>
</organism>
<name>M1V7N6_CYAM1</name>
<keyword evidence="3" id="KW-1185">Reference proteome</keyword>
<dbReference type="InterPro" id="IPR022244">
    <property type="entry name" value="DUF3769"/>
</dbReference>
<feature type="region of interest" description="Disordered" evidence="1">
    <location>
        <begin position="566"/>
        <end position="602"/>
    </location>
</feature>
<feature type="compositionally biased region" description="Low complexity" evidence="1">
    <location>
        <begin position="119"/>
        <end position="135"/>
    </location>
</feature>
<dbReference type="AlphaFoldDB" id="M1V7N6"/>
<dbReference type="EMBL" id="AP006491">
    <property type="protein sequence ID" value="BAM79939.1"/>
    <property type="molecule type" value="Genomic_DNA"/>
</dbReference>
<dbReference type="Proteomes" id="UP000007014">
    <property type="component" value="Chromosome 9"/>
</dbReference>
<accession>M1V7N6</accession>
<feature type="compositionally biased region" description="Low complexity" evidence="1">
    <location>
        <begin position="574"/>
        <end position="587"/>
    </location>
</feature>
<sequence>MSSLEPGKYPSGPRLVRPRIELFREGCPCGSIAAGQVQLYPQGLPAEALKTLETQTRDVANVDQLDWEALHADWFAAQRSHGLRQKATNHRLPIPKHPLNLQFSADEVLVGPALEPVASTPETKSTRESTSSSTVEQDKLDLSRQQVILRGHAVLQVGDAAIRAPGMLLDMPRGIVQAAGPVICRWGAYQNPPLAAPSTSSVADAPSTSQAEDWSPHGGVLVGGRCTYDLEQRRLTCDRVAGALRIHRAVPDQEEHLLPALETFDEVTALGLPWGRSFFRRLKDSEPQGARGWQTRSRASNSAYRQTAQTNIVQPEAAAAAAAGSRPHDRDMQTLATMSTYDPEAAYLRLRAERVQLRMGPARLREWVADQPRLAEAIHFSERALYDARLEWDPSSGPKHPGAQLEASRLCWHDRPHQEPEMRIQRALLKVNKRLALPVLQRQLSLGQGGLSPAALDQLLDLGRSMTRFAYDVEQHGGFYLSWPLWTDSLQAPAGTRVHGQVDLLTRLAASIPFLRRWVLHASLALRNQRTSFGRIRAHVQFWLEQPSTSARSSGRIAVVAGSGEASDDDRLVPAGATAGAAHPTEASSRLTAENPRQRQQMRQALVADAALAAARSSTSSRNSTELNVSAARRPALRDGLRSSGRVELLFGGSRSFQLSYHSDEVAFQPFLPLEVHATADEVTWPLPRSCPWTRLGRHWLARGTLWQRRRVSAPEPRARVLEGVHIGYERVDAAVLPSSALLSTVPARSVVRTDERVQRMVIQYGVQVESLLYAGRRTRAQRTRPYLASFAALDARLERTRCSFDQEPWTLRGALVGGLRAQFGCFQRRFLDATGFLIRVRQSFGVPSPLLYQYEAFPTSLHLGCGQQVWGPLRVAAERVWLYCSGYSSPLCAAKDSFVPLETNYVVEWQQPTFKIGMIWSAERHQGQVRASMTW</sequence>